<evidence type="ECO:0000256" key="4">
    <source>
        <dbReference type="ARBA" id="ARBA00023136"/>
    </source>
</evidence>
<feature type="compositionally biased region" description="Gly residues" evidence="6">
    <location>
        <begin position="419"/>
        <end position="434"/>
    </location>
</feature>
<comment type="subcellular location">
    <subcellularLocation>
        <location evidence="1">Membrane</location>
        <topology evidence="1">Multi-pass membrane protein</topology>
    </subcellularLocation>
</comment>
<evidence type="ECO:0000313" key="9">
    <source>
        <dbReference type="Proteomes" id="UP001152592"/>
    </source>
</evidence>
<evidence type="ECO:0008006" key="10">
    <source>
        <dbReference type="Google" id="ProtNLM"/>
    </source>
</evidence>
<protein>
    <recommendedName>
        <fullName evidence="10">PH signal transduction protein PalH</fullName>
    </recommendedName>
</protein>
<feature type="compositionally biased region" description="Low complexity" evidence="6">
    <location>
        <begin position="765"/>
        <end position="775"/>
    </location>
</feature>
<evidence type="ECO:0000256" key="6">
    <source>
        <dbReference type="SAM" id="MobiDB-lite"/>
    </source>
</evidence>
<comment type="caution">
    <text evidence="8">The sequence shown here is derived from an EMBL/GenBank/DDBJ whole genome shotgun (WGS) entry which is preliminary data.</text>
</comment>
<evidence type="ECO:0000256" key="1">
    <source>
        <dbReference type="ARBA" id="ARBA00004141"/>
    </source>
</evidence>
<evidence type="ECO:0000256" key="2">
    <source>
        <dbReference type="ARBA" id="ARBA00022692"/>
    </source>
</evidence>
<reference evidence="8" key="1">
    <citation type="submission" date="2021-07" db="EMBL/GenBank/DDBJ databases">
        <authorList>
            <person name="Branca A.L. A."/>
        </authorList>
    </citation>
    <scope>NUCLEOTIDE SEQUENCE</scope>
</reference>
<feature type="transmembrane region" description="Helical" evidence="7">
    <location>
        <begin position="289"/>
        <end position="308"/>
    </location>
</feature>
<name>A0A9W4JQ15_9EURO</name>
<dbReference type="Pfam" id="PF08733">
    <property type="entry name" value="PalH"/>
    <property type="match status" value="1"/>
</dbReference>
<dbReference type="OrthoDB" id="5420895at2759"/>
<dbReference type="GO" id="GO:0005886">
    <property type="term" value="C:plasma membrane"/>
    <property type="evidence" value="ECO:0007669"/>
    <property type="project" value="TreeGrafter"/>
</dbReference>
<keyword evidence="2 7" id="KW-0812">Transmembrane</keyword>
<feature type="transmembrane region" description="Helical" evidence="7">
    <location>
        <begin position="320"/>
        <end position="343"/>
    </location>
</feature>
<feature type="compositionally biased region" description="Acidic residues" evidence="6">
    <location>
        <begin position="519"/>
        <end position="532"/>
    </location>
</feature>
<evidence type="ECO:0000313" key="8">
    <source>
        <dbReference type="EMBL" id="CAG8413904.1"/>
    </source>
</evidence>
<feature type="region of interest" description="Disordered" evidence="6">
    <location>
        <begin position="726"/>
        <end position="789"/>
    </location>
</feature>
<evidence type="ECO:0000256" key="5">
    <source>
        <dbReference type="ARBA" id="ARBA00038109"/>
    </source>
</evidence>
<keyword evidence="3 7" id="KW-1133">Transmembrane helix</keyword>
<feature type="transmembrane region" description="Helical" evidence="7">
    <location>
        <begin position="247"/>
        <end position="269"/>
    </location>
</feature>
<keyword evidence="4 7" id="KW-0472">Membrane</keyword>
<feature type="compositionally biased region" description="Polar residues" evidence="6">
    <location>
        <begin position="649"/>
        <end position="663"/>
    </location>
</feature>
<dbReference type="InterPro" id="IPR014844">
    <property type="entry name" value="PalH"/>
</dbReference>
<dbReference type="PANTHER" id="PTHR35779">
    <property type="entry name" value="PH-RESPONSE REGULATOR PROTEIN PALH/RIM21"/>
    <property type="match status" value="1"/>
</dbReference>
<evidence type="ECO:0000256" key="7">
    <source>
        <dbReference type="SAM" id="Phobius"/>
    </source>
</evidence>
<feature type="region of interest" description="Disordered" evidence="6">
    <location>
        <begin position="579"/>
        <end position="616"/>
    </location>
</feature>
<feature type="compositionally biased region" description="Polar residues" evidence="6">
    <location>
        <begin position="489"/>
        <end position="499"/>
    </location>
</feature>
<comment type="similarity">
    <text evidence="5">Belongs to the palH/RIM21 family.</text>
</comment>
<accession>A0A9W4JQ15</accession>
<feature type="region of interest" description="Disordered" evidence="6">
    <location>
        <begin position="405"/>
        <end position="435"/>
    </location>
</feature>
<dbReference type="Proteomes" id="UP001152592">
    <property type="component" value="Unassembled WGS sequence"/>
</dbReference>
<evidence type="ECO:0000256" key="3">
    <source>
        <dbReference type="ARBA" id="ARBA00022989"/>
    </source>
</evidence>
<sequence>MDHVSQLAPRQIWANPTTTTTRSYAPGCTPVVLPSDGECPPFSLGTCASNLSLIAHPGVIWYNKSFPITLSENAIFEPVCTGSPTDEVHVNAALDTRDPFYSSVTPQLYAIGCATVVSYLLVIILLITPRTFYVGGPSGGANFLGRHGMISGSYSGNSSVVGVGGRPWLQKVAAILVAISLTIATVDSFRVAERQYNYGYSDAEALTDEVIDGLEIRIVRVISSTFLWLAQVQTLIRLFPRHKEKVMIKWAGFALIVLDTTFSILENFWVRNSSNRPRLYDDAIPALSYLFELSLNLLYAAWVIFYSISKHRFAFFHPKMRNICLVALLSLCAILIPVVFFVMDIAKPEIAGWGTYIRWVGSAAASVVVWEWVERIEALERDETKDGILGREVFDGDEMLDVTPSEEVDWPRYPSQGNDQGGGNGASSGWGGMMGLAHRPLRARAGLPRVNRNKGAGATQFNQASATAPRGPNNRPTPPPAAITPVSRADTTSAASTVYNVRYHPVSSPTPPVAMPHMEEEEELAEDKEMEGEEHSPNADENRISSQNTREQSPQIVHTDPRWHALLYPFKRRRASLPKEVASAQAVEEPSDHRPSVATGGDGETEASGTRSRGDHFFSLRRVRPGSGLQQNDGQLHVTVIPARRRGQHTWSPQNRLLESQPSGARGNRPVEQPRHAVSTSRPGLPVRVIPSQPSASAPWTDADVERGGGDYVLHYDPETAALVDEDVNRLSSNGPVRDFDQRSWTDTTISEERDEGDGSREQAEPPSESRPSPADLGSSQHGHSEQRD</sequence>
<proteinExistence type="inferred from homology"/>
<feature type="transmembrane region" description="Helical" evidence="7">
    <location>
        <begin position="108"/>
        <end position="128"/>
    </location>
</feature>
<feature type="compositionally biased region" description="Polar residues" evidence="6">
    <location>
        <begin position="544"/>
        <end position="556"/>
    </location>
</feature>
<feature type="region of interest" description="Disordered" evidence="6">
    <location>
        <begin position="644"/>
        <end position="712"/>
    </location>
</feature>
<dbReference type="EMBL" id="CAJVPD010000271">
    <property type="protein sequence ID" value="CAG8413904.1"/>
    <property type="molecule type" value="Genomic_DNA"/>
</dbReference>
<dbReference type="GO" id="GO:0071467">
    <property type="term" value="P:cellular response to pH"/>
    <property type="evidence" value="ECO:0007669"/>
    <property type="project" value="TreeGrafter"/>
</dbReference>
<dbReference type="PANTHER" id="PTHR35779:SF1">
    <property type="entry name" value="PH-RESPONSE REGULATOR PROTEIN PALH_RIM21"/>
    <property type="match status" value="1"/>
</dbReference>
<feature type="compositionally biased region" description="Basic and acidic residues" evidence="6">
    <location>
        <begin position="533"/>
        <end position="543"/>
    </location>
</feature>
<organism evidence="8 9">
    <name type="scientific">Penicillium salamii</name>
    <dbReference type="NCBI Taxonomy" id="1612424"/>
    <lineage>
        <taxon>Eukaryota</taxon>
        <taxon>Fungi</taxon>
        <taxon>Dikarya</taxon>
        <taxon>Ascomycota</taxon>
        <taxon>Pezizomycotina</taxon>
        <taxon>Eurotiomycetes</taxon>
        <taxon>Eurotiomycetidae</taxon>
        <taxon>Eurotiales</taxon>
        <taxon>Aspergillaceae</taxon>
        <taxon>Penicillium</taxon>
    </lineage>
</organism>
<gene>
    <name evidence="8" type="ORF">PSALAMII_LOCUS8991</name>
</gene>
<feature type="region of interest" description="Disordered" evidence="6">
    <location>
        <begin position="451"/>
        <end position="560"/>
    </location>
</feature>
<dbReference type="AlphaFoldDB" id="A0A9W4JQ15"/>